<keyword evidence="1" id="KW-0812">Transmembrane</keyword>
<keyword evidence="1" id="KW-0472">Membrane</keyword>
<evidence type="ECO:0000313" key="3">
    <source>
        <dbReference type="Proteomes" id="UP000274448"/>
    </source>
</evidence>
<accession>A0A0G2Y4I7</accession>
<name>A0A0G2Y4I7_MIMIV</name>
<evidence type="ECO:0000256" key="1">
    <source>
        <dbReference type="SAM" id="Phobius"/>
    </source>
</evidence>
<organism evidence="2 3">
    <name type="scientific">Acanthamoeba polyphaga mimivirus</name>
    <name type="common">APMV</name>
    <dbReference type="NCBI Taxonomy" id="212035"/>
    <lineage>
        <taxon>Viruses</taxon>
        <taxon>Varidnaviria</taxon>
        <taxon>Bamfordvirae</taxon>
        <taxon>Nucleocytoviricota</taxon>
        <taxon>Megaviricetes</taxon>
        <taxon>Imitervirales</taxon>
        <taxon>Mimiviridae</taxon>
        <taxon>Megamimivirinae</taxon>
        <taxon>Mimivirus</taxon>
        <taxon>Mimivirus bradfordmassiliense</taxon>
    </lineage>
</organism>
<organismHost>
    <name type="scientific">Acanthamoeba polyphaga</name>
    <name type="common">Amoeba</name>
    <dbReference type="NCBI Taxonomy" id="5757"/>
</organismHost>
<protein>
    <submittedName>
        <fullName evidence="2">Putative membrane protein</fullName>
    </submittedName>
</protein>
<evidence type="ECO:0000313" key="2">
    <source>
        <dbReference type="EMBL" id="AKI80740.1"/>
    </source>
</evidence>
<dbReference type="EMBL" id="KM982403">
    <property type="protein sequence ID" value="AKI80740.1"/>
    <property type="molecule type" value="Genomic_DNA"/>
</dbReference>
<feature type="transmembrane region" description="Helical" evidence="1">
    <location>
        <begin position="27"/>
        <end position="46"/>
    </location>
</feature>
<proteinExistence type="predicted"/>
<reference evidence="2 3" key="1">
    <citation type="submission" date="2014-10" db="EMBL/GenBank/DDBJ databases">
        <title>Pan-genome analysis of Brazilian lineage A amoebal mimiviruses.</title>
        <authorList>
            <person name="Assis F.L."/>
            <person name="Abrahao J.S."/>
            <person name="Kroon E.G."/>
            <person name="Dornas F.P."/>
            <person name="Andrade K.R."/>
            <person name="Borato P.V.M."/>
            <person name="Pilotto M.R."/>
            <person name="Benamar S."/>
            <person name="LaScola B."/>
            <person name="Colson P."/>
        </authorList>
    </citation>
    <scope>NUCLEOTIDE SEQUENCE [LARGE SCALE GENOMIC DNA]</scope>
    <source>
        <strain evidence="2 3">Amazonia</strain>
    </source>
</reference>
<keyword evidence="1" id="KW-1133">Transmembrane helix</keyword>
<dbReference type="Proteomes" id="UP000274448">
    <property type="component" value="Segment"/>
</dbReference>
<sequence length="47" mass="5502">MRVPYNHPDKTELLRDLNITVKCLSRGVSIFLGIIFWILTIIDLIFI</sequence>